<comment type="caution">
    <text evidence="1">The sequence shown here is derived from an EMBL/GenBank/DDBJ whole genome shotgun (WGS) entry which is preliminary data.</text>
</comment>
<dbReference type="AlphaFoldDB" id="A0A4Y2HUQ4"/>
<protein>
    <submittedName>
        <fullName evidence="1">Uncharacterized protein</fullName>
    </submittedName>
</protein>
<gene>
    <name evidence="1" type="ORF">AVEN_207178_1</name>
</gene>
<sequence>MSEKSKVPPNEQPFLIDQRTERKMFIGSVDVPETKRLKKHQMRKEHNTICCAKQVSAASVSNYYSVENEEEAEIKEVMEVETLEDQEGTKDGPYTIFARKSLQQPTLTAQMRLKLDKTALASHRYGVSNRATAAIASSVIQDLCLILESDANLVTDKNKILREKI</sequence>
<evidence type="ECO:0000313" key="1">
    <source>
        <dbReference type="EMBL" id="GBM68925.1"/>
    </source>
</evidence>
<dbReference type="OrthoDB" id="6783620at2759"/>
<keyword evidence="2" id="KW-1185">Reference proteome</keyword>
<name>A0A4Y2HUQ4_ARAVE</name>
<proteinExistence type="predicted"/>
<accession>A0A4Y2HUQ4</accession>
<reference evidence="1 2" key="1">
    <citation type="journal article" date="2019" name="Sci. Rep.">
        <title>Orb-weaving spider Araneus ventricosus genome elucidates the spidroin gene catalogue.</title>
        <authorList>
            <person name="Kono N."/>
            <person name="Nakamura H."/>
            <person name="Ohtoshi R."/>
            <person name="Moran D.A.P."/>
            <person name="Shinohara A."/>
            <person name="Yoshida Y."/>
            <person name="Fujiwara M."/>
            <person name="Mori M."/>
            <person name="Tomita M."/>
            <person name="Arakawa K."/>
        </authorList>
    </citation>
    <scope>NUCLEOTIDE SEQUENCE [LARGE SCALE GENOMIC DNA]</scope>
</reference>
<dbReference type="Proteomes" id="UP000499080">
    <property type="component" value="Unassembled WGS sequence"/>
</dbReference>
<dbReference type="EMBL" id="BGPR01002168">
    <property type="protein sequence ID" value="GBM68925.1"/>
    <property type="molecule type" value="Genomic_DNA"/>
</dbReference>
<evidence type="ECO:0000313" key="2">
    <source>
        <dbReference type="Proteomes" id="UP000499080"/>
    </source>
</evidence>
<organism evidence="1 2">
    <name type="scientific">Araneus ventricosus</name>
    <name type="common">Orbweaver spider</name>
    <name type="synonym">Epeira ventricosa</name>
    <dbReference type="NCBI Taxonomy" id="182803"/>
    <lineage>
        <taxon>Eukaryota</taxon>
        <taxon>Metazoa</taxon>
        <taxon>Ecdysozoa</taxon>
        <taxon>Arthropoda</taxon>
        <taxon>Chelicerata</taxon>
        <taxon>Arachnida</taxon>
        <taxon>Araneae</taxon>
        <taxon>Araneomorphae</taxon>
        <taxon>Entelegynae</taxon>
        <taxon>Araneoidea</taxon>
        <taxon>Araneidae</taxon>
        <taxon>Araneus</taxon>
    </lineage>
</organism>